<keyword evidence="3" id="KW-1185">Reference proteome</keyword>
<organism evidence="2 3">
    <name type="scientific">Armillaria novae-zelandiae</name>
    <dbReference type="NCBI Taxonomy" id="153914"/>
    <lineage>
        <taxon>Eukaryota</taxon>
        <taxon>Fungi</taxon>
        <taxon>Dikarya</taxon>
        <taxon>Basidiomycota</taxon>
        <taxon>Agaricomycotina</taxon>
        <taxon>Agaricomycetes</taxon>
        <taxon>Agaricomycetidae</taxon>
        <taxon>Agaricales</taxon>
        <taxon>Marasmiineae</taxon>
        <taxon>Physalacriaceae</taxon>
        <taxon>Armillaria</taxon>
    </lineage>
</organism>
<evidence type="ECO:0000256" key="1">
    <source>
        <dbReference type="SAM" id="Phobius"/>
    </source>
</evidence>
<keyword evidence="1" id="KW-0472">Membrane</keyword>
<protein>
    <submittedName>
        <fullName evidence="2">Uncharacterized protein</fullName>
    </submittedName>
</protein>
<feature type="transmembrane region" description="Helical" evidence="1">
    <location>
        <begin position="12"/>
        <end position="31"/>
    </location>
</feature>
<reference evidence="2" key="1">
    <citation type="submission" date="2023-06" db="EMBL/GenBank/DDBJ databases">
        <authorList>
            <consortium name="Lawrence Berkeley National Laboratory"/>
            <person name="Ahrendt S."/>
            <person name="Sahu N."/>
            <person name="Indic B."/>
            <person name="Wong-Bajracharya J."/>
            <person name="Merenyi Z."/>
            <person name="Ke H.-M."/>
            <person name="Monk M."/>
            <person name="Kocsube S."/>
            <person name="Drula E."/>
            <person name="Lipzen A."/>
            <person name="Balint B."/>
            <person name="Henrissat B."/>
            <person name="Andreopoulos B."/>
            <person name="Martin F.M."/>
            <person name="Harder C.B."/>
            <person name="Rigling D."/>
            <person name="Ford K.L."/>
            <person name="Foster G.D."/>
            <person name="Pangilinan J."/>
            <person name="Papanicolaou A."/>
            <person name="Barry K."/>
            <person name="LaButti K."/>
            <person name="Viragh M."/>
            <person name="Koriabine M."/>
            <person name="Yan M."/>
            <person name="Riley R."/>
            <person name="Champramary S."/>
            <person name="Plett K.L."/>
            <person name="Tsai I.J."/>
            <person name="Slot J."/>
            <person name="Sipos G."/>
            <person name="Plett J."/>
            <person name="Nagy L.G."/>
            <person name="Grigoriev I.V."/>
        </authorList>
    </citation>
    <scope>NUCLEOTIDE SEQUENCE</scope>
    <source>
        <strain evidence="2">ICMP 16352</strain>
    </source>
</reference>
<evidence type="ECO:0000313" key="2">
    <source>
        <dbReference type="EMBL" id="KAK0482718.1"/>
    </source>
</evidence>
<feature type="transmembrane region" description="Helical" evidence="1">
    <location>
        <begin position="37"/>
        <end position="56"/>
    </location>
</feature>
<dbReference type="EMBL" id="JAUEPR010000007">
    <property type="protein sequence ID" value="KAK0482718.1"/>
    <property type="molecule type" value="Genomic_DNA"/>
</dbReference>
<keyword evidence="1" id="KW-0812">Transmembrane</keyword>
<comment type="caution">
    <text evidence="2">The sequence shown here is derived from an EMBL/GenBank/DDBJ whole genome shotgun (WGS) entry which is preliminary data.</text>
</comment>
<name>A0AA39PED9_9AGAR</name>
<proteinExistence type="predicted"/>
<keyword evidence="1" id="KW-1133">Transmembrane helix</keyword>
<accession>A0AA39PED9</accession>
<dbReference type="Proteomes" id="UP001175227">
    <property type="component" value="Unassembled WGS sequence"/>
</dbReference>
<gene>
    <name evidence="2" type="ORF">IW261DRAFT_1469428</name>
</gene>
<dbReference type="AlphaFoldDB" id="A0AA39PED9"/>
<evidence type="ECO:0000313" key="3">
    <source>
        <dbReference type="Proteomes" id="UP001175227"/>
    </source>
</evidence>
<sequence>MMVKHRITTREIFGQCAGLFAFVLFFSDMSVQNKSNLSPVPRIVIFLMTLTLTPRLSNYRHLTIRMAQPLDIITCIQIVKFTRIAGETMLFPYIKDVTGCFALVLKAIEKLTNNDKIGRHECGLSDGPLSHAGTRRQRSVFSCPPCYSGNGTRCRSKCSHILLVQQIIR</sequence>